<reference evidence="4 5" key="1">
    <citation type="journal article" date="2021" name="Sci. Rep.">
        <title>Chromosome anchoring in Senegalese sole (Solea senegalensis) reveals sex-associated markers and genome rearrangements in flatfish.</title>
        <authorList>
            <person name="Guerrero-Cozar I."/>
            <person name="Gomez-Garrido J."/>
            <person name="Berbel C."/>
            <person name="Martinez-Blanch J.F."/>
            <person name="Alioto T."/>
            <person name="Claros M.G."/>
            <person name="Gagnaire P.A."/>
            <person name="Manchado M."/>
        </authorList>
    </citation>
    <scope>NUCLEOTIDE SEQUENCE [LARGE SCALE GENOMIC DNA]</scope>
    <source>
        <strain evidence="4">Sse05_10M</strain>
    </source>
</reference>
<name>A0AAV6PM58_SOLSE</name>
<evidence type="ECO:0008006" key="6">
    <source>
        <dbReference type="Google" id="ProtNLM"/>
    </source>
</evidence>
<proteinExistence type="predicted"/>
<keyword evidence="5" id="KW-1185">Reference proteome</keyword>
<dbReference type="Pfam" id="PF20642">
    <property type="entry name" value="TAF1C_HB"/>
    <property type="match status" value="1"/>
</dbReference>
<feature type="compositionally biased region" description="Polar residues" evidence="1">
    <location>
        <begin position="946"/>
        <end position="1001"/>
    </location>
</feature>
<evidence type="ECO:0000256" key="1">
    <source>
        <dbReference type="SAM" id="MobiDB-lite"/>
    </source>
</evidence>
<dbReference type="PANTHER" id="PTHR15319:SF1">
    <property type="entry name" value="TATA BOX-BINDING PROTEIN-ASSOCIATED FACTOR RNA POLYMERASE I SUBUNIT C"/>
    <property type="match status" value="1"/>
</dbReference>
<evidence type="ECO:0000259" key="3">
    <source>
        <dbReference type="Pfam" id="PF20642"/>
    </source>
</evidence>
<feature type="compositionally biased region" description="Low complexity" evidence="1">
    <location>
        <begin position="629"/>
        <end position="638"/>
    </location>
</feature>
<feature type="domain" description="TAF1C beta-propeller" evidence="2">
    <location>
        <begin position="313"/>
        <end position="451"/>
    </location>
</feature>
<organism evidence="4 5">
    <name type="scientific">Solea senegalensis</name>
    <name type="common">Senegalese sole</name>
    <dbReference type="NCBI Taxonomy" id="28829"/>
    <lineage>
        <taxon>Eukaryota</taxon>
        <taxon>Metazoa</taxon>
        <taxon>Chordata</taxon>
        <taxon>Craniata</taxon>
        <taxon>Vertebrata</taxon>
        <taxon>Euteleostomi</taxon>
        <taxon>Actinopterygii</taxon>
        <taxon>Neopterygii</taxon>
        <taxon>Teleostei</taxon>
        <taxon>Neoteleostei</taxon>
        <taxon>Acanthomorphata</taxon>
        <taxon>Carangaria</taxon>
        <taxon>Pleuronectiformes</taxon>
        <taxon>Pleuronectoidei</taxon>
        <taxon>Soleidae</taxon>
        <taxon>Solea</taxon>
    </lineage>
</organism>
<feature type="compositionally biased region" description="Basic and acidic residues" evidence="1">
    <location>
        <begin position="1"/>
        <end position="15"/>
    </location>
</feature>
<feature type="compositionally biased region" description="Basic and acidic residues" evidence="1">
    <location>
        <begin position="931"/>
        <end position="945"/>
    </location>
</feature>
<dbReference type="Proteomes" id="UP000693946">
    <property type="component" value="Unassembled WGS sequence"/>
</dbReference>
<dbReference type="AlphaFoldDB" id="A0AAV6PM58"/>
<feature type="compositionally biased region" description="Acidic residues" evidence="1">
    <location>
        <begin position="685"/>
        <end position="698"/>
    </location>
</feature>
<feature type="region of interest" description="Disordered" evidence="1">
    <location>
        <begin position="744"/>
        <end position="765"/>
    </location>
</feature>
<dbReference type="GO" id="GO:0001164">
    <property type="term" value="F:RNA polymerase I core promoter sequence-specific DNA binding"/>
    <property type="evidence" value="ECO:0007669"/>
    <property type="project" value="TreeGrafter"/>
</dbReference>
<feature type="region of interest" description="Disordered" evidence="1">
    <location>
        <begin position="649"/>
        <end position="716"/>
    </location>
</feature>
<feature type="compositionally biased region" description="Basic residues" evidence="1">
    <location>
        <begin position="1142"/>
        <end position="1151"/>
    </location>
</feature>
<feature type="domain" description="TAF1C helical bundle" evidence="3">
    <location>
        <begin position="568"/>
        <end position="880"/>
    </location>
</feature>
<dbReference type="Pfam" id="PF20641">
    <property type="entry name" value="TAF1C_beta-prop"/>
    <property type="match status" value="1"/>
</dbReference>
<dbReference type="GO" id="GO:0001650">
    <property type="term" value="C:fibrillar center"/>
    <property type="evidence" value="ECO:0007669"/>
    <property type="project" value="TreeGrafter"/>
</dbReference>
<dbReference type="InterPro" id="IPR049087">
    <property type="entry name" value="TAF1C_beta-prop"/>
</dbReference>
<dbReference type="InterPro" id="IPR049090">
    <property type="entry name" value="TAF1C_HB"/>
</dbReference>
<evidence type="ECO:0000313" key="4">
    <source>
        <dbReference type="EMBL" id="KAG7473095.1"/>
    </source>
</evidence>
<dbReference type="EMBL" id="JAGKHQ010000057">
    <property type="protein sequence ID" value="KAG7473095.1"/>
    <property type="molecule type" value="Genomic_DNA"/>
</dbReference>
<sequence>MFTERERERERDTHTHTHTHTHTRGDGETARQCHTCIIKMDSKFPDQLFPSFYERGPPDTAPNHCAGNWGSYDKLTIQDDSGSRSNWTFTSRHQVKGETWRHTEPVPLPLLSPLNEFLWPTKPPNPLDFMEHMQNFFLDHRHDAFGCMSQILGENFNFKQGTKEKRHKDSISMWRVTRYLDGLSFKKCRLRDRSVTLNRYSALLGDVVHSIPPQLLGSLLYEELTEQGERLLFSEAATGGALEFIPFSHNGDGYLVYPGNQGLNRLKFHRVELQRHRGSHSVLRSSSSDSFSFHLKGPIRQISSASLFNNSCVAVRSDYLCGAWQFSGGGERPRLLQAVNTTEVATCVTASPHVLGEVLVASESGVVNLWTVGRGMQKVRGEDSNLYFNAESPWRWCDFSAHPRVMVYADRTGAELTDIRVSPVSALSLFSISRSSDCHRGERLILSRYLRDVHSFHHLVTTQFSSYIADERFPGVPVLKWDHMMESPPLFCHVLPGSASSGSAVGGAGTTKVVLGSQRSQELVLLQYSGGRATACSSRGPPLALLRPSTSLKHLPVQIPHRLDVATHRLSSSAAGLTCVQRTGGEGGGVEDECICVLQLTEAGDVFYQILEPQQQQIHIPDVEPPPSKTAASSSPSSQLFAENDVIGTTQKERQTFSDSDESEDGEQRRRRLKQLKLQVVVNQSDEDDDDEDDDDDDSGAREKDGEPSDSTGKEALCSSMSVVNISEDALVAWKHWLQKLMKKSREKKKKPRPPGSQLFTADTEGFLRLRRQETREDKHVRSLRRDLRTCMSKRSLLAFSAPTLQPLPHAVDTDAWTDPMSRRLTISWQGEAAWRAWWEEELGLNRAEKEMALRRKRMREKERKRAAGRLELSGSFTSSTTYQAELDSFSDSAGWTSGSQWAWSDTDGLEDTVGGVTPVPTTTVSPLKTAKGEREPQTPSRSHDISVSQTPNRSCDVSASQTPSRSHDISASQTPSRSHDISASQTPSRSHDVSTPQTPSRSHDISALQTPNRSRDVSVSQMNDTPAARRASKRSAEGDHTSVLASQKLKSVAAAPLVTRLSSRQGFQPLLSHHNVVEDDSGVRSPQSVSQQSVPQRDLRVNLSLDSAVWSGFFQSRPLSQSSRGRVGLSQSSQSSQSSQAKKKKPRMGF</sequence>
<feature type="region of interest" description="Disordered" evidence="1">
    <location>
        <begin position="620"/>
        <end position="639"/>
    </location>
</feature>
<evidence type="ECO:0000313" key="5">
    <source>
        <dbReference type="Proteomes" id="UP000693946"/>
    </source>
</evidence>
<comment type="caution">
    <text evidence="4">The sequence shown here is derived from an EMBL/GenBank/DDBJ whole genome shotgun (WGS) entry which is preliminary data.</text>
</comment>
<feature type="compositionally biased region" description="Polar residues" evidence="1">
    <location>
        <begin position="1008"/>
        <end position="1025"/>
    </location>
</feature>
<feature type="region of interest" description="Disordered" evidence="1">
    <location>
        <begin position="1"/>
        <end position="29"/>
    </location>
</feature>
<gene>
    <name evidence="4" type="ORF">JOB18_013787</name>
</gene>
<feature type="region of interest" description="Disordered" evidence="1">
    <location>
        <begin position="907"/>
        <end position="1043"/>
    </location>
</feature>
<protein>
    <recommendedName>
        <fullName evidence="6">TATA box-binding protein-associated factor RNA polymerase I subunit C</fullName>
    </recommendedName>
</protein>
<feature type="region of interest" description="Disordered" evidence="1">
    <location>
        <begin position="1119"/>
        <end position="1151"/>
    </location>
</feature>
<dbReference type="PANTHER" id="PTHR15319">
    <property type="entry name" value="TATA BOX-BINDING PROTEIN ASSOCIATED FACTOR RNA POLYMERASE I SUBUNIT C"/>
    <property type="match status" value="1"/>
</dbReference>
<dbReference type="InterPro" id="IPR038801">
    <property type="entry name" value="TAF1C"/>
</dbReference>
<feature type="compositionally biased region" description="Basic residues" evidence="1">
    <location>
        <begin position="744"/>
        <end position="753"/>
    </location>
</feature>
<feature type="compositionally biased region" description="Low complexity" evidence="1">
    <location>
        <begin position="913"/>
        <end position="925"/>
    </location>
</feature>
<accession>A0AAV6PM58</accession>
<evidence type="ECO:0000259" key="2">
    <source>
        <dbReference type="Pfam" id="PF20641"/>
    </source>
</evidence>
<feature type="compositionally biased region" description="Low complexity" evidence="1">
    <location>
        <begin position="1120"/>
        <end position="1141"/>
    </location>
</feature>